<proteinExistence type="predicted"/>
<dbReference type="OMA" id="CFITIAD"/>
<protein>
    <recommendedName>
        <fullName evidence="3">Death domain-containing protein</fullName>
    </recommendedName>
</protein>
<dbReference type="AlphaFoldDB" id="B3SAX7"/>
<evidence type="ECO:0000259" key="3">
    <source>
        <dbReference type="PROSITE" id="PS50017"/>
    </source>
</evidence>
<dbReference type="RefSeq" id="XP_002117390.1">
    <property type="nucleotide sequence ID" value="XM_002117354.1"/>
</dbReference>
<dbReference type="PhylomeDB" id="B3SAX7"/>
<dbReference type="KEGG" id="tad:TRIADDRAFT_61416"/>
<feature type="domain" description="Death" evidence="3">
    <location>
        <begin position="828"/>
        <end position="911"/>
    </location>
</feature>
<dbReference type="InParanoid" id="B3SAX7"/>
<dbReference type="PANTHER" id="PTHR15077:SF9">
    <property type="entry name" value="C-TERMINAL OF ROC (COR) DOMAIN-CONTAINING PROTEIN"/>
    <property type="match status" value="1"/>
</dbReference>
<dbReference type="InterPro" id="IPR000488">
    <property type="entry name" value="Death_dom"/>
</dbReference>
<evidence type="ECO:0000313" key="5">
    <source>
        <dbReference type="Proteomes" id="UP000009022"/>
    </source>
</evidence>
<dbReference type="PANTHER" id="PTHR15077">
    <property type="entry name" value="FAS-ASSOCIATING DEATH DOMAIN-CONTAINING PROTEIN FADD"/>
    <property type="match status" value="1"/>
</dbReference>
<dbReference type="CTD" id="6758665"/>
<reference evidence="4 5" key="1">
    <citation type="journal article" date="2008" name="Nature">
        <title>The Trichoplax genome and the nature of placozoans.</title>
        <authorList>
            <person name="Srivastava M."/>
            <person name="Begovic E."/>
            <person name="Chapman J."/>
            <person name="Putnam N.H."/>
            <person name="Hellsten U."/>
            <person name="Kawashima T."/>
            <person name="Kuo A."/>
            <person name="Mitros T."/>
            <person name="Salamov A."/>
            <person name="Carpenter M.L."/>
            <person name="Signorovitch A.Y."/>
            <person name="Moreno M.A."/>
            <person name="Kamm K."/>
            <person name="Grimwood J."/>
            <person name="Schmutz J."/>
            <person name="Shapiro H."/>
            <person name="Grigoriev I.V."/>
            <person name="Buss L.W."/>
            <person name="Schierwater B."/>
            <person name="Dellaporta S.L."/>
            <person name="Rokhsar D.S."/>
        </authorList>
    </citation>
    <scope>NUCLEOTIDE SEQUENCE [LARGE SCALE GENOMIC DNA]</scope>
    <source>
        <strain evidence="4 5">Grell-BS-1999</strain>
    </source>
</reference>
<dbReference type="InterPro" id="IPR016729">
    <property type="entry name" value="FADD"/>
</dbReference>
<accession>B3SAX7</accession>
<evidence type="ECO:0000256" key="2">
    <source>
        <dbReference type="SAM" id="MobiDB-lite"/>
    </source>
</evidence>
<dbReference type="InterPro" id="IPR011029">
    <property type="entry name" value="DEATH-like_dom_sf"/>
</dbReference>
<dbReference type="CDD" id="cd01670">
    <property type="entry name" value="Death"/>
    <property type="match status" value="1"/>
</dbReference>
<keyword evidence="5" id="KW-1185">Reference proteome</keyword>
<name>B3SAX7_TRIAD</name>
<sequence length="917" mass="106068">MSNFFQKLGKIGAEIDKSTRHFLRDAGDEIERASSRIGDELARVSTREELEEIKIENNAIEATAGAEFSNTELSNDPKMSADIPTTEATKSEQEYHEAYHKAKKHGFCRNDFIRFLITGPQNVGKSCLIQALIYQGQINKVEATTAADIISELLNLITYNMDDKSINEFKKILDNKVNTAIETVRILVKKPSNSLNSQVDDDSQSTTESKDESNSVVMIDNTPIEEEFLNKSVSLDILAKYFQQNRNLQAQFQPDYCRYAKLWDFAGHSIYHVTHQPFLSDHCIYILVLDMSRDIDSYVINREGQELNLTYLDTLQEWLTSIICSRRDQCVTRALIDNAWEEIAWPVIILVGTHADKIGDGQACKLRFSEFTCKLRQEFPAYAKNIYGSGLIFNCDDLDNTTGVIEQRQRDCSVLHNIMKQFVINSPIIDNFSKIPIRWYPMVALLHNFSNIKDAESANGDYQQVEAISKIISTEDVQRLAEKHYLCDKDEDIRMMLSYLHDIGEIVYCRKGSAKGMIVTQVEWLLNIFRSIIQLRKPHTKGLATTDEYEKARNTGIMSFSYIDFQLNKLNVAEDEKKYILDLMESHDMICKINSNNLDSTSENVQYYVPYLFRWISQDIDSSQFKTSNWLYIGYERCHIPYIPDGILFCLLISCLKEWKNCIIEPGYKCAKYRFKDDYYDIIIKKVKSYIALQYRYRDLSDNPELQEEIEQKMTESIQKNKPYEFVRHKIELLIEERMPTCHPFRSHYFTRCPHCQAFNMIEKSLENSGKIFCDCNEIYDHASSHGWIAACTLNKTKVSRKLARFKSDDNLKESNLNNLLHNESKRNQCFITIADNMNGKKLKEFGWRLGLSSIDVGDIVDSNEERFAKCMKLLEAWHLKFASKGNKDSLLEALNSCKLANISDRLIKIFTIDDKN</sequence>
<dbReference type="Gene3D" id="1.10.533.10">
    <property type="entry name" value="Death Domain, Fas"/>
    <property type="match status" value="1"/>
</dbReference>
<dbReference type="GO" id="GO:0007165">
    <property type="term" value="P:signal transduction"/>
    <property type="evidence" value="ECO:0007669"/>
    <property type="project" value="InterPro"/>
</dbReference>
<dbReference type="InterPro" id="IPR027417">
    <property type="entry name" value="P-loop_NTPase"/>
</dbReference>
<dbReference type="FunFam" id="3.40.50.300:FF:003674">
    <property type="entry name" value="Predicted protein"/>
    <property type="match status" value="1"/>
</dbReference>
<keyword evidence="1" id="KW-0677">Repeat</keyword>
<dbReference type="EMBL" id="DS985263">
    <property type="protein sequence ID" value="EDV20006.1"/>
    <property type="molecule type" value="Genomic_DNA"/>
</dbReference>
<dbReference type="SUPFAM" id="SSF47986">
    <property type="entry name" value="DEATH domain"/>
    <property type="match status" value="1"/>
</dbReference>
<dbReference type="InterPro" id="IPR032171">
    <property type="entry name" value="COR-A"/>
</dbReference>
<evidence type="ECO:0000313" key="4">
    <source>
        <dbReference type="EMBL" id="EDV20006.1"/>
    </source>
</evidence>
<dbReference type="SUPFAM" id="SSF52540">
    <property type="entry name" value="P-loop containing nucleoside triphosphate hydrolases"/>
    <property type="match status" value="1"/>
</dbReference>
<gene>
    <name evidence="4" type="ORF">TRIADDRAFT_61416</name>
</gene>
<dbReference type="PROSITE" id="PS50017">
    <property type="entry name" value="DEATH_DOMAIN"/>
    <property type="match status" value="1"/>
</dbReference>
<dbReference type="OrthoDB" id="5977318at2759"/>
<organism evidence="4 5">
    <name type="scientific">Trichoplax adhaerens</name>
    <name type="common">Trichoplax reptans</name>
    <dbReference type="NCBI Taxonomy" id="10228"/>
    <lineage>
        <taxon>Eukaryota</taxon>
        <taxon>Metazoa</taxon>
        <taxon>Placozoa</taxon>
        <taxon>Uniplacotomia</taxon>
        <taxon>Trichoplacea</taxon>
        <taxon>Trichoplacidae</taxon>
        <taxon>Trichoplax</taxon>
    </lineage>
</organism>
<dbReference type="HOGENOM" id="CLU_015649_0_0_1"/>
<dbReference type="Gene3D" id="3.40.50.300">
    <property type="entry name" value="P-loop containing nucleotide triphosphate hydrolases"/>
    <property type="match status" value="1"/>
</dbReference>
<evidence type="ECO:0000256" key="1">
    <source>
        <dbReference type="ARBA" id="ARBA00022737"/>
    </source>
</evidence>
<dbReference type="STRING" id="10228.B3SAX7"/>
<feature type="region of interest" description="Disordered" evidence="2">
    <location>
        <begin position="194"/>
        <end position="214"/>
    </location>
</feature>
<dbReference type="GeneID" id="6758665"/>
<dbReference type="Proteomes" id="UP000009022">
    <property type="component" value="Unassembled WGS sequence"/>
</dbReference>
<dbReference type="Pfam" id="PF16095">
    <property type="entry name" value="COR-A"/>
    <property type="match status" value="1"/>
</dbReference>